<gene>
    <name evidence="8" type="ORF">bsdtb5_20230</name>
</gene>
<organism evidence="8 9">
    <name type="scientific">Anaeromicropila herbilytica</name>
    <dbReference type="NCBI Taxonomy" id="2785025"/>
    <lineage>
        <taxon>Bacteria</taxon>
        <taxon>Bacillati</taxon>
        <taxon>Bacillota</taxon>
        <taxon>Clostridia</taxon>
        <taxon>Lachnospirales</taxon>
        <taxon>Lachnospiraceae</taxon>
        <taxon>Anaeromicropila</taxon>
    </lineage>
</organism>
<dbReference type="RefSeq" id="WP_271715923.1">
    <property type="nucleotide sequence ID" value="NZ_AP024169.1"/>
</dbReference>
<dbReference type="InterPro" id="IPR051048">
    <property type="entry name" value="Peptidase_S8/S53_subtilisin"/>
</dbReference>
<dbReference type="AlphaFoldDB" id="A0A7R7IE55"/>
<dbReference type="PROSITE" id="PS51892">
    <property type="entry name" value="SUBTILASE"/>
    <property type="match status" value="1"/>
</dbReference>
<dbReference type="PROSITE" id="PS00137">
    <property type="entry name" value="SUBTILASE_HIS"/>
    <property type="match status" value="1"/>
</dbReference>
<evidence type="ECO:0000313" key="8">
    <source>
        <dbReference type="EMBL" id="BCN30728.1"/>
    </source>
</evidence>
<dbReference type="Gene3D" id="2.60.120.1290">
    <property type="match status" value="1"/>
</dbReference>
<dbReference type="PANTHER" id="PTHR43399:SF4">
    <property type="entry name" value="CELL WALL-ASSOCIATED PROTEASE"/>
    <property type="match status" value="1"/>
</dbReference>
<dbReference type="PANTHER" id="PTHR43399">
    <property type="entry name" value="SUBTILISIN-RELATED"/>
    <property type="match status" value="1"/>
</dbReference>
<sequence length="566" mass="63094">MNRNSIEKIYSNDYADFLINYYGDPAILERYKDDQITIINYFLAAIYLPTSEMSSNIVSVLGYSAIPSLFGLCSMSSIEASGISQIRNIPNFSLTGKGVLIGIVDTGIDYTNPIFQYADKTTRIVSIWDQEIISDEVPEGMYYGTEYTRDQINEALKNENPFLVVPSHDEIGHGTMVAGIAAGNNVPESGFTGVAPDAELVIVKLKPAKTYLKNFFQIPKDAHAYQENDFINGIQYILNYAAKVNKPIVICNAVDTSQYAHDGRGTTSMWLSFIASSPGIAVLNCVGNEGNNKRHYFGVINEAVGKDTIELNVGPNENGFAMELWGASPNVYSLDITSPSGEYVPRIYTRLNETREITFIFEQTIIYLDSQAIESQSGDQLIFMRFIKPTPGLWKFNIYGKGLFPMNYNVWLPMNNWITADTFFLRSDPNITLLSLSCARNPITVTAYNVDDESHYLNAGRGYTRIDVIKPDISAPGVNILSPTLNNTFVPVTGSSAAVAHTAGIAAMMFEWGIVKGNYPKMSTQDMKIFMIRGARRKPDIKYPNREWGYGVVDIYNVFKMLRRGV</sequence>
<evidence type="ECO:0000256" key="4">
    <source>
        <dbReference type="ARBA" id="ARBA00022825"/>
    </source>
</evidence>
<evidence type="ECO:0000313" key="9">
    <source>
        <dbReference type="Proteomes" id="UP000595897"/>
    </source>
</evidence>
<comment type="similarity">
    <text evidence="1 6">Belongs to the peptidase S8 family.</text>
</comment>
<feature type="active site" description="Charge relay system" evidence="5 6">
    <location>
        <position position="496"/>
    </location>
</feature>
<evidence type="ECO:0000256" key="3">
    <source>
        <dbReference type="ARBA" id="ARBA00022801"/>
    </source>
</evidence>
<dbReference type="PRINTS" id="PR00723">
    <property type="entry name" value="SUBTILISIN"/>
</dbReference>
<evidence type="ECO:0000256" key="6">
    <source>
        <dbReference type="PROSITE-ProRule" id="PRU01240"/>
    </source>
</evidence>
<dbReference type="InterPro" id="IPR036852">
    <property type="entry name" value="Peptidase_S8/S53_dom_sf"/>
</dbReference>
<keyword evidence="4 6" id="KW-0720">Serine protease</keyword>
<dbReference type="CDD" id="cd07478">
    <property type="entry name" value="Peptidases_S8_CspA-like"/>
    <property type="match status" value="1"/>
</dbReference>
<evidence type="ECO:0000259" key="7">
    <source>
        <dbReference type="Pfam" id="PF00082"/>
    </source>
</evidence>
<dbReference type="PROSITE" id="PS00136">
    <property type="entry name" value="SUBTILASE_ASP"/>
    <property type="match status" value="1"/>
</dbReference>
<dbReference type="InterPro" id="IPR034045">
    <property type="entry name" value="Pep_S8_CspA-like"/>
</dbReference>
<feature type="domain" description="Peptidase S8/S53" evidence="7">
    <location>
        <begin position="437"/>
        <end position="551"/>
    </location>
</feature>
<dbReference type="Pfam" id="PF00082">
    <property type="entry name" value="Peptidase_S8"/>
    <property type="match status" value="2"/>
</dbReference>
<evidence type="ECO:0000256" key="1">
    <source>
        <dbReference type="ARBA" id="ARBA00011073"/>
    </source>
</evidence>
<accession>A0A7R7IE55</accession>
<name>A0A7R7IE55_9FIRM</name>
<keyword evidence="9" id="KW-1185">Reference proteome</keyword>
<dbReference type="InterPro" id="IPR015500">
    <property type="entry name" value="Peptidase_S8_subtilisin-rel"/>
</dbReference>
<feature type="active site" description="Charge relay system" evidence="5 6">
    <location>
        <position position="173"/>
    </location>
</feature>
<dbReference type="InterPro" id="IPR022398">
    <property type="entry name" value="Peptidase_S8_His-AS"/>
</dbReference>
<evidence type="ECO:0000256" key="2">
    <source>
        <dbReference type="ARBA" id="ARBA00022670"/>
    </source>
</evidence>
<dbReference type="InterPro" id="IPR017310">
    <property type="entry name" value="Pept_S8A_subtilisin_clostridia"/>
</dbReference>
<dbReference type="KEGG" id="ahb:bsdtb5_20230"/>
<dbReference type="InterPro" id="IPR000209">
    <property type="entry name" value="Peptidase_S8/S53_dom"/>
</dbReference>
<reference evidence="8 9" key="1">
    <citation type="submission" date="2020-11" db="EMBL/GenBank/DDBJ databases">
        <title>Draft genome sequencing of a Lachnospiraceae strain isolated from anoxic soil subjected to BSD treatment.</title>
        <authorList>
            <person name="Uek A."/>
            <person name="Tonouchi A."/>
        </authorList>
    </citation>
    <scope>NUCLEOTIDE SEQUENCE [LARGE SCALE GENOMIC DNA]</scope>
    <source>
        <strain evidence="8 9">TB5</strain>
    </source>
</reference>
<dbReference type="GO" id="GO:0004252">
    <property type="term" value="F:serine-type endopeptidase activity"/>
    <property type="evidence" value="ECO:0007669"/>
    <property type="project" value="UniProtKB-UniRule"/>
</dbReference>
<dbReference type="SUPFAM" id="SSF52743">
    <property type="entry name" value="Subtilisin-like"/>
    <property type="match status" value="1"/>
</dbReference>
<keyword evidence="3 6" id="KW-0378">Hydrolase</keyword>
<protein>
    <recommendedName>
        <fullName evidence="7">Peptidase S8/S53 domain-containing protein</fullName>
    </recommendedName>
</protein>
<dbReference type="Proteomes" id="UP000595897">
    <property type="component" value="Chromosome"/>
</dbReference>
<dbReference type="GO" id="GO:0006508">
    <property type="term" value="P:proteolysis"/>
    <property type="evidence" value="ECO:0007669"/>
    <property type="project" value="UniProtKB-KW"/>
</dbReference>
<keyword evidence="2 6" id="KW-0645">Protease</keyword>
<evidence type="ECO:0000256" key="5">
    <source>
        <dbReference type="PIRSR" id="PIRSR615500-1"/>
    </source>
</evidence>
<feature type="domain" description="Peptidase S8/S53" evidence="7">
    <location>
        <begin position="96"/>
        <end position="291"/>
    </location>
</feature>
<dbReference type="Gene3D" id="3.40.50.200">
    <property type="entry name" value="Peptidase S8/S53 domain"/>
    <property type="match status" value="1"/>
</dbReference>
<dbReference type="InterPro" id="IPR023827">
    <property type="entry name" value="Peptidase_S8_Asp-AS"/>
</dbReference>
<feature type="active site" description="Charge relay system" evidence="5 6">
    <location>
        <position position="105"/>
    </location>
</feature>
<proteinExistence type="inferred from homology"/>
<dbReference type="EMBL" id="AP024169">
    <property type="protein sequence ID" value="BCN30728.1"/>
    <property type="molecule type" value="Genomic_DNA"/>
</dbReference>
<dbReference type="PIRSF" id="PIRSF037894">
    <property type="entry name" value="Subtilisin_rel_CspABC"/>
    <property type="match status" value="1"/>
</dbReference>